<keyword evidence="2" id="KW-1185">Reference proteome</keyword>
<reference evidence="1" key="1">
    <citation type="submission" date="2022-11" db="EMBL/GenBank/DDBJ databases">
        <title>Genome Sequence of Boeremia exigua.</title>
        <authorList>
            <person name="Buettner E."/>
        </authorList>
    </citation>
    <scope>NUCLEOTIDE SEQUENCE</scope>
    <source>
        <strain evidence="1">CU02</strain>
    </source>
</reference>
<gene>
    <name evidence="1" type="ORF">OPT61_g7566</name>
</gene>
<dbReference type="Proteomes" id="UP001153331">
    <property type="component" value="Unassembled WGS sequence"/>
</dbReference>
<evidence type="ECO:0000313" key="1">
    <source>
        <dbReference type="EMBL" id="KAJ8109292.1"/>
    </source>
</evidence>
<evidence type="ECO:0000313" key="2">
    <source>
        <dbReference type="Proteomes" id="UP001153331"/>
    </source>
</evidence>
<comment type="caution">
    <text evidence="1">The sequence shown here is derived from an EMBL/GenBank/DDBJ whole genome shotgun (WGS) entry which is preliminary data.</text>
</comment>
<accession>A0ACC2I1R4</accession>
<organism evidence="1 2">
    <name type="scientific">Boeremia exigua</name>
    <dbReference type="NCBI Taxonomy" id="749465"/>
    <lineage>
        <taxon>Eukaryota</taxon>
        <taxon>Fungi</taxon>
        <taxon>Dikarya</taxon>
        <taxon>Ascomycota</taxon>
        <taxon>Pezizomycotina</taxon>
        <taxon>Dothideomycetes</taxon>
        <taxon>Pleosporomycetidae</taxon>
        <taxon>Pleosporales</taxon>
        <taxon>Pleosporineae</taxon>
        <taxon>Didymellaceae</taxon>
        <taxon>Boeremia</taxon>
    </lineage>
</organism>
<protein>
    <submittedName>
        <fullName evidence="1">Uncharacterized protein</fullName>
    </submittedName>
</protein>
<sequence length="2188" mass="241487">MVTANPQPALWQQAFDALSSDHKISLSNSSNQHHASTSDLLKDALSIVKANQKSCMDKRWKIKRNGKEVFIRDIWEKAAKWIQKFKDVGDIAVQFDTSAASLPWAAVRLILQVSINDVEIFGAVAEGVELISRTIARCALYEAVYLEQSSVLPESKDFQEELVQLYTAVLCYLSMLSSYYKRGTASRILGSLGNSTGHTREQREEVEKLENNVERFSHLLHAKATAQMAVVLQSIHKDRGTRFQKLEMMMQSFEQPMTEIAHTVTILQTRMDDSERQALLTWLSPANHLDAHARAYHDVTPGTGAWFLNSTEYQSWSHSSSSTLLWVRGIAGCGKTKLMSLTIQELLRASVADQSRPPIAYFYCSKNNVGTLGRTAKDVIRDLLKQLTCRSLTGKVHDLVDEEYHRSKADAARHGVDLLAPSMETCLSLLSTILNEQPALIVIDGIDELEDPSKLLLELKDLVARSLSATKVLIASRDQPSIRPHIESYPGLTISSAHNAEDIEAFINTSLDRAIQEKRLLGGEVSVELRRFMTEALVSRASSMFLWASLFIKQFCDNNRYHVEEDIRRDLRKLPAELPSLLQQIYGRIEEYPSVAKQLTKNIISWLLVAQRPLTISELAFFSEGGTSLMNNRSPMTQKILDLCSGLVVPDLDSSHLNFAHTSVREFLEGLPEFSVSRLNVLATRTCLEYLLENARFLNDSDSDSDSGSDRGNIPTLHTYSTLFWARHYASIDSTDVEEPLDRLLATFVLQSRGQQLRYWVEDVHTLLKNGTVSDPILFGELSAIICDESNPAIFVIAVYGLSDLLNKLAAARSTSDWDIKNSFGASPLYVSARYGHTAIVEGLLKLGASLNIGGGHLGSPLQAAAYSGHDDTVRRLIACGADPWQKAKFDSAVHSAIAGGRQSTAITILAECAGHEKARPAMWLTIAAYNGLRGLVETLLEQVDKEEPGTVESSLDSVHDVLQGYLYRGLEKAAMTELQKLPNINAQGGHFGNALQAACMGGNRGLVKRLLKKGADPNTTGTYGSPIQAASLSGKLSTVKLLLDSGATAGRTGALTAASSQGHIAIVNLLVQQCDIEAYSDSAYSWSGTLGIGEALCAASRHGHCEVVELLLQHGAESCASRALESALENHQHAVARILFSHITTLQDYTRFPVVMCSVPGEDEWLHLDVDKELGVTKKHYRQSVPLADVVDTGNILGLPASTDFGGDCSGNMLGADQPQGMKYLQSLFAVRASAEGFASALDRGLKLNPPQYPAPIELAAKVGNLEVVGLLLDRGAELRSALQTAVYCQQPEVVHLILQKRPNTEVDVATIKEPRYSSKGIRRQSALSVAIKYRRMDLFVLLLETKARSGHPGPGPSLCAALSSHDPGLINSVLQSTCRIRESNWTSHEQSFVHAALELVISELDVTNLQKVIEMTGILTQARHETLAVICRKLAQVSYCDSAAKEDYYRMFEYVVESMSSEEVEELSGEIFFAGLKAERERSRRGNRWIKEEKVEKGLQQHEALLKFLSPYTGSASFKSGVTKAFEFLLGMRDYEDAKHLLVKHSRPFEGSIQSSFLLAVIDQMVCPDRYRAWDNQNGLVELIRYVLDQGANMNQKNAKGQSLLAAACSKGWVDVVFLLLEAGADVNATHEFEFQEEDLTTSSEECQSKNPSSSKDSAAEDPSVQGPTQQTAPPRDVTPSQVEKPLIVPKLSHLNLLELTLKHAEFGLDGNPSKKQHVSWANIIFKLIGAGLNCQYDNPGLKLMFESACYFGLLDHVRKCLDPATWSAFRHPPPASHFVESSAGIQIAAYRGERDVVKFLIAQGADSTAKPWTVADHWEVIKGPVTPLQAALETRSNKLDEDTGYPDLLDTLIDLGGSKGDMSACLRFFLSRDQLERAERLLQQGVEVPFIPGDLSCQGLQLLCNERYIPLVAFESLTNDLPRSLENHNLTYSQLEHRIATLHALGVSFPAASTLLYAAICTRFSVSERVKLLDSLMLHCNHDINSVFPCKGCKQPVSLLSLAISHSYLSGFEELLYALLEHNANIDAPGLPISLFVLVCRHSDYEDDEDMETRCSMAKILLQHGANVHGDRTTRSDTEDKTIDETPLMFAVAANNIELATLLIQHGADVNRGSVAPLNIALHNKRLMTTEQENSLIDLLIRSGAETRRHDRGVEAHLDVAMGYGEGRREYTRFVCDDCEIYLEK</sequence>
<proteinExistence type="predicted"/>
<dbReference type="EMBL" id="JAPHNI010000630">
    <property type="protein sequence ID" value="KAJ8109292.1"/>
    <property type="molecule type" value="Genomic_DNA"/>
</dbReference>
<name>A0ACC2I1R4_9PLEO</name>